<dbReference type="OrthoDB" id="9974378at2759"/>
<name>A0A016SZP2_9BILA</name>
<gene>
    <name evidence="2" type="primary">Acey_s0152.g2858</name>
    <name evidence="2" type="ORF">Y032_0152g2858</name>
</gene>
<evidence type="ECO:0000313" key="3">
    <source>
        <dbReference type="Proteomes" id="UP000024635"/>
    </source>
</evidence>
<dbReference type="Pfam" id="PF13896">
    <property type="entry name" value="Glyco_transf_49"/>
    <property type="match status" value="1"/>
</dbReference>
<accession>A0A016SZP2</accession>
<evidence type="ECO:0000313" key="2">
    <source>
        <dbReference type="EMBL" id="EYB96193.1"/>
    </source>
</evidence>
<evidence type="ECO:0000256" key="1">
    <source>
        <dbReference type="SAM" id="Phobius"/>
    </source>
</evidence>
<keyword evidence="1" id="KW-0812">Transmembrane</keyword>
<keyword evidence="3" id="KW-1185">Reference proteome</keyword>
<protein>
    <submittedName>
        <fullName evidence="2">Uncharacterized protein</fullName>
    </submittedName>
</protein>
<reference evidence="3" key="1">
    <citation type="journal article" date="2015" name="Nat. Genet.">
        <title>The genome and transcriptome of the zoonotic hookworm Ancylostoma ceylanicum identify infection-specific gene families.</title>
        <authorList>
            <person name="Schwarz E.M."/>
            <person name="Hu Y."/>
            <person name="Antoshechkin I."/>
            <person name="Miller M.M."/>
            <person name="Sternberg P.W."/>
            <person name="Aroian R.V."/>
        </authorList>
    </citation>
    <scope>NUCLEOTIDE SEQUENCE</scope>
    <source>
        <strain evidence="3">HY135</strain>
    </source>
</reference>
<dbReference type="AlphaFoldDB" id="A0A016SZP2"/>
<dbReference type="EMBL" id="JARK01001488">
    <property type="protein sequence ID" value="EYB96193.1"/>
    <property type="molecule type" value="Genomic_DNA"/>
</dbReference>
<proteinExistence type="predicted"/>
<sequence>MKIVPQVFFQKFAYSPLATISAEWTSFLMTPTRSTHRAAGLILVFLVFFSCFNYVQITIRISRRRDLMNSNTIPATVHDSRYCIAYNLTRARKSFRDDHLEPISLTTHCTSLYLHLLEEQVKSWDGPISLALFIDRGSAAAVQYLVNLHKCDRAYTDKLSLHVVYKLSAFQERCQPLPVVTQTMSCRNLTQKYRKSFLQYLMPPFGIYPINVMRNVARRGKRSSGARSVSHSDSRLMRAKCAKCEAPLAALVPGLTTSSQRNFHSTCVVIIAPRREFSYRSKPDSGKRRLPLSTL</sequence>
<comment type="caution">
    <text evidence="2">The sequence shown here is derived from an EMBL/GenBank/DDBJ whole genome shotgun (WGS) entry which is preliminary data.</text>
</comment>
<dbReference type="Proteomes" id="UP000024635">
    <property type="component" value="Unassembled WGS sequence"/>
</dbReference>
<dbReference type="PANTHER" id="PTHR47411:SF3">
    <property type="entry name" value="I-BETA-1,3-N-ACETYLGLUCOSAMINYLTRANSFERASE"/>
    <property type="match status" value="1"/>
</dbReference>
<keyword evidence="1" id="KW-0472">Membrane</keyword>
<dbReference type="PANTHER" id="PTHR47411">
    <property type="entry name" value="B3GNT1, BETA-1,3-N-ACETYLGUCOSAMINYLTRANSFERASE 1, HOMOLOG"/>
    <property type="match status" value="1"/>
</dbReference>
<feature type="transmembrane region" description="Helical" evidence="1">
    <location>
        <begin position="38"/>
        <end position="55"/>
    </location>
</feature>
<keyword evidence="1" id="KW-1133">Transmembrane helix</keyword>
<organism evidence="2 3">
    <name type="scientific">Ancylostoma ceylanicum</name>
    <dbReference type="NCBI Taxonomy" id="53326"/>
    <lineage>
        <taxon>Eukaryota</taxon>
        <taxon>Metazoa</taxon>
        <taxon>Ecdysozoa</taxon>
        <taxon>Nematoda</taxon>
        <taxon>Chromadorea</taxon>
        <taxon>Rhabditida</taxon>
        <taxon>Rhabditina</taxon>
        <taxon>Rhabditomorpha</taxon>
        <taxon>Strongyloidea</taxon>
        <taxon>Ancylostomatidae</taxon>
        <taxon>Ancylostomatinae</taxon>
        <taxon>Ancylostoma</taxon>
    </lineage>
</organism>